<dbReference type="GO" id="GO:0005634">
    <property type="term" value="C:nucleus"/>
    <property type="evidence" value="ECO:0007669"/>
    <property type="project" value="TreeGrafter"/>
</dbReference>
<comment type="subunit">
    <text evidence="13">Homodimer.</text>
</comment>
<dbReference type="InterPro" id="IPR006171">
    <property type="entry name" value="TOPRIM_dom"/>
</dbReference>
<keyword evidence="11 12" id="KW-0413">Isomerase</keyword>
<dbReference type="InterPro" id="IPR031660">
    <property type="entry name" value="TOPRIM_C"/>
</dbReference>
<dbReference type="SMART" id="SM00434">
    <property type="entry name" value="TOP4c"/>
    <property type="match status" value="1"/>
</dbReference>
<dbReference type="InterPro" id="IPR013757">
    <property type="entry name" value="Topo_IIA_A_a_sf"/>
</dbReference>
<dbReference type="GO" id="GO:0003918">
    <property type="term" value="F:DNA topoisomerase type II (double strand cut, ATP-hydrolyzing) activity"/>
    <property type="evidence" value="ECO:0007669"/>
    <property type="project" value="UniProtKB-UniRule"/>
</dbReference>
<feature type="domain" description="Toprim" evidence="15">
    <location>
        <begin position="344"/>
        <end position="458"/>
    </location>
</feature>
<dbReference type="Pfam" id="PF16898">
    <property type="entry name" value="TOPRIM_C"/>
    <property type="match status" value="1"/>
</dbReference>
<dbReference type="Pfam" id="PF00521">
    <property type="entry name" value="DNA_topoisoIV"/>
    <property type="match status" value="1"/>
</dbReference>
<evidence type="ECO:0000256" key="13">
    <source>
        <dbReference type="RuleBase" id="RU362094"/>
    </source>
</evidence>
<comment type="cofactor">
    <cofactor evidence="2">
        <name>Ca(2+)</name>
        <dbReference type="ChEBI" id="CHEBI:29108"/>
    </cofactor>
</comment>
<dbReference type="PANTHER" id="PTHR10169">
    <property type="entry name" value="DNA TOPOISOMERASE/GYRASE"/>
    <property type="match status" value="1"/>
</dbReference>
<dbReference type="InterPro" id="IPR001154">
    <property type="entry name" value="TopoII_euk"/>
</dbReference>
<keyword evidence="6 13" id="KW-0547">Nucleotide-binding</keyword>
<feature type="compositionally biased region" description="Basic residues" evidence="14">
    <location>
        <begin position="1043"/>
        <end position="1052"/>
    </location>
</feature>
<dbReference type="InterPro" id="IPR013760">
    <property type="entry name" value="Topo_IIA-like_dom_sf"/>
</dbReference>
<feature type="region of interest" description="Disordered" evidence="14">
    <location>
        <begin position="1036"/>
        <end position="1060"/>
    </location>
</feature>
<evidence type="ECO:0000259" key="15">
    <source>
        <dbReference type="PROSITE" id="PS50880"/>
    </source>
</evidence>
<reference evidence="17" key="1">
    <citation type="journal article" date="2020" name="J. Eukaryot. Microbiol.">
        <title>De novo Sequencing, Assembly and Annotation of the Transcriptome for the Free-Living Testate Amoeba Arcella intermedia.</title>
        <authorList>
            <person name="Ribeiro G.M."/>
            <person name="Porfirio-Sousa A.L."/>
            <person name="Maurer-Alcala X.X."/>
            <person name="Katz L.A."/>
            <person name="Lahr D.J.G."/>
        </authorList>
    </citation>
    <scope>NUCLEOTIDE SEQUENCE</scope>
</reference>
<dbReference type="PANTHER" id="PTHR10169:SF38">
    <property type="entry name" value="DNA TOPOISOMERASE 2"/>
    <property type="match status" value="1"/>
</dbReference>
<dbReference type="InterPro" id="IPR034157">
    <property type="entry name" value="TOPRIM_TopoII"/>
</dbReference>
<evidence type="ECO:0000256" key="14">
    <source>
        <dbReference type="SAM" id="MobiDB-lite"/>
    </source>
</evidence>
<dbReference type="CDD" id="cd03481">
    <property type="entry name" value="TopoIIA_Trans_ScTopoIIA"/>
    <property type="match status" value="1"/>
</dbReference>
<keyword evidence="7 13" id="KW-0067">ATP-binding</keyword>
<dbReference type="GO" id="GO:0006265">
    <property type="term" value="P:DNA topological change"/>
    <property type="evidence" value="ECO:0007669"/>
    <property type="project" value="UniProtKB-UniRule"/>
</dbReference>
<dbReference type="Gene3D" id="1.10.268.10">
    <property type="entry name" value="Topoisomerase, domain 3"/>
    <property type="match status" value="1"/>
</dbReference>
<evidence type="ECO:0000256" key="4">
    <source>
        <dbReference type="ARBA" id="ARBA00011080"/>
    </source>
</evidence>
<dbReference type="InterPro" id="IPR002205">
    <property type="entry name" value="Topo_IIA_dom_A"/>
</dbReference>
<evidence type="ECO:0000256" key="11">
    <source>
        <dbReference type="ARBA" id="ARBA00023235"/>
    </source>
</evidence>
<comment type="catalytic activity">
    <reaction evidence="1 12 13">
        <text>ATP-dependent breakage, passage and rejoining of double-stranded DNA.</text>
        <dbReference type="EC" id="5.6.2.2"/>
    </reaction>
</comment>
<evidence type="ECO:0000256" key="7">
    <source>
        <dbReference type="ARBA" id="ARBA00022840"/>
    </source>
</evidence>
<dbReference type="GO" id="GO:0000819">
    <property type="term" value="P:sister chromatid segregation"/>
    <property type="evidence" value="ECO:0007669"/>
    <property type="project" value="TreeGrafter"/>
</dbReference>
<dbReference type="EC" id="5.6.2.2" evidence="13"/>
<dbReference type="InterPro" id="IPR050634">
    <property type="entry name" value="DNA_Topoisomerase_II"/>
</dbReference>
<dbReference type="GO" id="GO:0005524">
    <property type="term" value="F:ATP binding"/>
    <property type="evidence" value="ECO:0007669"/>
    <property type="project" value="UniProtKB-UniRule"/>
</dbReference>
<sequence length="1060" mass="121914">MSTLRVEIDREAGWISVFNDGRGIPVEKHKKEQVWVPELIFGHLLTSSNFDDSVGKVTGGRNGFGAKLCNIFSQQFIIETGDERNKLLYRQVFEENMSVIHPPEIGPYDGSEGYTLVKFRPDFKKFGQVGFDEDTLSLFARRVYDMAGCVDNVKVFLNGTHIDLNGFKEYIQLYLPPPNAPDPCPVIYERVDDNWEVCCTLSDGQFQQISFVNGICTSKGGTHVNHVVEQIIKAIQTKEKYKDLKPLHIKNHLLVFINCLVENPSFDSQTKENMTSRLKSGCTLSKEFIRNVVNCGLMERVKEWIDVRDKKTLKKTDGSKRSKVMGIRNFDDAAKAGGKESAQCTLILTEGDSAKSLAVSGLGVIGRDYFGIYALRGKLLNVRRATSKHIAASAEIGHIKQILGLQIGKKYDSVKSLRYGRLMLMTDQDVDGSHIKGLIMNFLDYFWPSLLALPGFLVEFVTPIVKATRGKEELSFFTIPEYEKWKDETENGKGWYIKYYKGLGTSTADDAKKYFKNMDQHIKTFQPITEQERELMKMVFGKEGADERKQWIADSPSLFLDHRKDTFTIGDFLNKELVLFSAYDNGRSIPSMWDGLKTGQRKIMFSCFKRKLKSEIKVMQLAGYVSEHAAYHHGEASLTSTIVGLAQDFCGSNNINLLLPNGQFGTRLDGGRDAASPRYIFTALSPLTRLIYRPEDDELLEYLSDDGQSIEPKYYLPIIPMILVNGTEGIGTGWATSFPNYNPLDLCNNIKRLMENMPMEPLYPWYLGFKGVIRRKTENDEVNLPEIDNGYVSCGIWQANEHHLTIEITELPVRKWTQSYKEFLDQSIEKGSLGIKEYQEYHTDRDVKFVITFDSLEDLEKILKKGVEKELKLEKILNNNLVCIDLSGKIKRYEIEEMMKEWYEVRLQYYQKRKRVLLERSKIELRILEDRIRFVKEVIQDSLIMKGRKKGDIVRDLEGKGYFKVNLDENGSGFDYLLSMPMFTMTEEKILQLEEEKMEKEGFVQNLMDQLPITMWRKDLEEFEIAWKKLLLEKEKDDTQPKQKTKKDKKSKKLDINKIL</sequence>
<evidence type="ECO:0000256" key="6">
    <source>
        <dbReference type="ARBA" id="ARBA00022741"/>
    </source>
</evidence>
<dbReference type="Gene3D" id="3.30.1360.40">
    <property type="match status" value="1"/>
</dbReference>
<dbReference type="Gene3D" id="3.30.1490.30">
    <property type="match status" value="1"/>
</dbReference>
<dbReference type="SUPFAM" id="SSF54211">
    <property type="entry name" value="Ribosomal protein S5 domain 2-like"/>
    <property type="match status" value="1"/>
</dbReference>
<dbReference type="Pfam" id="PF01751">
    <property type="entry name" value="Toprim"/>
    <property type="match status" value="1"/>
</dbReference>
<dbReference type="InterPro" id="IPR014721">
    <property type="entry name" value="Ribsml_uS5_D2-typ_fold_subgr"/>
</dbReference>
<dbReference type="PRINTS" id="PR01158">
    <property type="entry name" value="TOPISMRASEII"/>
</dbReference>
<dbReference type="SUPFAM" id="SSF55874">
    <property type="entry name" value="ATPase domain of HSP90 chaperone/DNA topoisomerase II/histidine kinase"/>
    <property type="match status" value="1"/>
</dbReference>
<comment type="cofactor">
    <cofactor evidence="3">
        <name>Mg(2+)</name>
        <dbReference type="ChEBI" id="CHEBI:18420"/>
    </cofactor>
</comment>
<evidence type="ECO:0000313" key="17">
    <source>
        <dbReference type="EMBL" id="NDV29196.1"/>
    </source>
</evidence>
<protein>
    <recommendedName>
        <fullName evidence="13">DNA topoisomerase 2</fullName>
        <ecNumber evidence="13">5.6.2.2</ecNumber>
    </recommendedName>
</protein>
<dbReference type="GO" id="GO:0003677">
    <property type="term" value="F:DNA binding"/>
    <property type="evidence" value="ECO:0007669"/>
    <property type="project" value="UniProtKB-UniRule"/>
</dbReference>
<comment type="function">
    <text evidence="13">Control of topological states of DNA by transient breakage and subsequent rejoining of DNA strands. Topoisomerase II makes double-strand breaks.</text>
</comment>
<dbReference type="Gene3D" id="3.30.565.10">
    <property type="entry name" value="Histidine kinase-like ATPase, C-terminal domain"/>
    <property type="match status" value="1"/>
</dbReference>
<evidence type="ECO:0000256" key="3">
    <source>
        <dbReference type="ARBA" id="ARBA00001946"/>
    </source>
</evidence>
<organism evidence="17">
    <name type="scientific">Arcella intermedia</name>
    <dbReference type="NCBI Taxonomy" id="1963864"/>
    <lineage>
        <taxon>Eukaryota</taxon>
        <taxon>Amoebozoa</taxon>
        <taxon>Tubulinea</taxon>
        <taxon>Elardia</taxon>
        <taxon>Arcellinida</taxon>
        <taxon>Sphaerothecina</taxon>
        <taxon>Arcellidae</taxon>
        <taxon>Arcella</taxon>
    </lineage>
</organism>
<dbReference type="CDD" id="cd03365">
    <property type="entry name" value="TOPRIM_TopoIIA"/>
    <property type="match status" value="1"/>
</dbReference>
<dbReference type="CDD" id="cd00187">
    <property type="entry name" value="TOP4c"/>
    <property type="match status" value="1"/>
</dbReference>
<dbReference type="GO" id="GO:0046872">
    <property type="term" value="F:metal ion binding"/>
    <property type="evidence" value="ECO:0007669"/>
    <property type="project" value="UniProtKB-KW"/>
</dbReference>
<dbReference type="Gene3D" id="3.30.230.10">
    <property type="match status" value="1"/>
</dbReference>
<evidence type="ECO:0000256" key="8">
    <source>
        <dbReference type="ARBA" id="ARBA00022842"/>
    </source>
</evidence>
<name>A0A6B2KWU8_9EUKA</name>
<evidence type="ECO:0000256" key="1">
    <source>
        <dbReference type="ARBA" id="ARBA00000185"/>
    </source>
</evidence>
<dbReference type="AlphaFoldDB" id="A0A6B2KWU8"/>
<dbReference type="InterPro" id="IPR013759">
    <property type="entry name" value="Topo_IIA_B_C"/>
</dbReference>
<dbReference type="PROSITE" id="PS50880">
    <property type="entry name" value="TOPRIM"/>
    <property type="match status" value="1"/>
</dbReference>
<keyword evidence="9 12" id="KW-0799">Topoisomerase</keyword>
<dbReference type="Gene3D" id="3.90.199.10">
    <property type="entry name" value="Topoisomerase II, domain 5"/>
    <property type="match status" value="1"/>
</dbReference>
<dbReference type="InterPro" id="IPR018522">
    <property type="entry name" value="TopoIIA_CS"/>
</dbReference>
<evidence type="ECO:0000259" key="16">
    <source>
        <dbReference type="PROSITE" id="PS52040"/>
    </source>
</evidence>
<dbReference type="InterPro" id="IPR013758">
    <property type="entry name" value="Topo_IIA_A/C_ab"/>
</dbReference>
<dbReference type="FunFam" id="3.40.50.670:FF:000001">
    <property type="entry name" value="DNA topoisomerase 2"/>
    <property type="match status" value="1"/>
</dbReference>
<keyword evidence="8" id="KW-0460">Magnesium</keyword>
<dbReference type="GO" id="GO:0000712">
    <property type="term" value="P:resolution of meiotic recombination intermediates"/>
    <property type="evidence" value="ECO:0007669"/>
    <property type="project" value="TreeGrafter"/>
</dbReference>
<feature type="active site" description="O-(5'-phospho-DNA)-tyrosine intermediate" evidence="12">
    <location>
        <position position="679"/>
    </location>
</feature>
<keyword evidence="5" id="KW-0479">Metal-binding</keyword>
<keyword evidence="10 12" id="KW-0238">DNA-binding</keyword>
<dbReference type="SUPFAM" id="SSF56719">
    <property type="entry name" value="Type II DNA topoisomerase"/>
    <property type="match status" value="1"/>
</dbReference>
<proteinExistence type="inferred from homology"/>
<dbReference type="PROSITE" id="PS52040">
    <property type="entry name" value="TOPO_IIA"/>
    <property type="match status" value="1"/>
</dbReference>
<evidence type="ECO:0000256" key="9">
    <source>
        <dbReference type="ARBA" id="ARBA00023029"/>
    </source>
</evidence>
<comment type="similarity">
    <text evidence="4 13">Belongs to the type II topoisomerase family.</text>
</comment>
<dbReference type="Gene3D" id="3.40.50.670">
    <property type="match status" value="1"/>
</dbReference>
<dbReference type="FunFam" id="3.90.199.10:FF:000002">
    <property type="entry name" value="DNA topoisomerase 2"/>
    <property type="match status" value="1"/>
</dbReference>
<evidence type="ECO:0000256" key="2">
    <source>
        <dbReference type="ARBA" id="ARBA00001913"/>
    </source>
</evidence>
<dbReference type="FunFam" id="3.30.1490.30:FF:000001">
    <property type="entry name" value="DNA topoisomerase 2"/>
    <property type="match status" value="1"/>
</dbReference>
<evidence type="ECO:0000256" key="10">
    <source>
        <dbReference type="ARBA" id="ARBA00023125"/>
    </source>
</evidence>
<dbReference type="EMBL" id="GIBP01000227">
    <property type="protein sequence ID" value="NDV29196.1"/>
    <property type="molecule type" value="Transcribed_RNA"/>
</dbReference>
<accession>A0A6B2KWU8</accession>
<dbReference type="InterPro" id="IPR020568">
    <property type="entry name" value="Ribosomal_Su5_D2-typ_SF"/>
</dbReference>
<evidence type="ECO:0000256" key="5">
    <source>
        <dbReference type="ARBA" id="ARBA00022723"/>
    </source>
</evidence>
<dbReference type="InterPro" id="IPR013506">
    <property type="entry name" value="Topo_IIA_bsu_dom2"/>
</dbReference>
<feature type="domain" description="Topo IIA-type catalytic" evidence="16">
    <location>
        <begin position="589"/>
        <end position="1020"/>
    </location>
</feature>
<dbReference type="SMART" id="SM00433">
    <property type="entry name" value="TOP2c"/>
    <property type="match status" value="1"/>
</dbReference>
<dbReference type="Pfam" id="PF00204">
    <property type="entry name" value="DNA_gyraseB"/>
    <property type="match status" value="1"/>
</dbReference>
<dbReference type="PROSITE" id="PS00177">
    <property type="entry name" value="TOPOISOMERASE_II"/>
    <property type="match status" value="1"/>
</dbReference>
<dbReference type="PRINTS" id="PR00418">
    <property type="entry name" value="TPI2FAMILY"/>
</dbReference>
<dbReference type="InterPro" id="IPR036890">
    <property type="entry name" value="HATPase_C_sf"/>
</dbReference>
<dbReference type="InterPro" id="IPR001241">
    <property type="entry name" value="Topo_IIA"/>
</dbReference>
<evidence type="ECO:0000256" key="12">
    <source>
        <dbReference type="PROSITE-ProRule" id="PRU01384"/>
    </source>
</evidence>